<keyword evidence="2" id="KW-0963">Cytoplasm</keyword>
<evidence type="ECO:0000259" key="3">
    <source>
        <dbReference type="Pfam" id="PF01895"/>
    </source>
</evidence>
<keyword evidence="5" id="KW-1185">Reference proteome</keyword>
<dbReference type="Gene3D" id="1.20.58.220">
    <property type="entry name" value="Phosphate transport system protein phou homolog 2, domain 2"/>
    <property type="match status" value="1"/>
</dbReference>
<evidence type="ECO:0000313" key="5">
    <source>
        <dbReference type="Proteomes" id="UP001595828"/>
    </source>
</evidence>
<dbReference type="Proteomes" id="UP001595828">
    <property type="component" value="Unassembled WGS sequence"/>
</dbReference>
<keyword evidence="2" id="KW-0592">Phosphate transport</keyword>
<gene>
    <name evidence="4" type="primary">phoU</name>
    <name evidence="4" type="ORF">ACFO0A_09495</name>
</gene>
<sequence>MVAEHTVKAFDEDITRLRGLIAQMGGLAEVSISDAMEALVEGREDLAREVIERDRKIDALEADVDRLAVRVLALRAPMADDLREVIAALKIAGVIERIGDYAKNIAKRVGHIAHRKKFEPLTLLPAMAEIASTMVHDVLTAYAARDGAATSEIVQRDAKVDAFYDSIFRNLVSHMVENPTTVSSAAQLLFVARNLERIGDHATNIAEQVHYAATGTYLPEREEVIPPA</sequence>
<accession>A0ABV8RPJ2</accession>
<proteinExistence type="inferred from homology"/>
<comment type="similarity">
    <text evidence="1 2">Belongs to the PhoU family.</text>
</comment>
<dbReference type="NCBIfam" id="TIGR02135">
    <property type="entry name" value="phoU_full"/>
    <property type="match status" value="1"/>
</dbReference>
<feature type="domain" description="PhoU" evidence="3">
    <location>
        <begin position="126"/>
        <end position="209"/>
    </location>
</feature>
<keyword evidence="2" id="KW-0813">Transport</keyword>
<dbReference type="InterPro" id="IPR026022">
    <property type="entry name" value="PhoU_dom"/>
</dbReference>
<comment type="subcellular location">
    <subcellularLocation>
        <location evidence="2">Cytoplasm</location>
    </subcellularLocation>
</comment>
<dbReference type="RefSeq" id="WP_379538769.1">
    <property type="nucleotide sequence ID" value="NZ_JBHSDR010000006.1"/>
</dbReference>
<evidence type="ECO:0000256" key="1">
    <source>
        <dbReference type="ARBA" id="ARBA00008107"/>
    </source>
</evidence>
<organism evidence="4 5">
    <name type="scientific">Novosphingobium tardum</name>
    <dbReference type="NCBI Taxonomy" id="1538021"/>
    <lineage>
        <taxon>Bacteria</taxon>
        <taxon>Pseudomonadati</taxon>
        <taxon>Pseudomonadota</taxon>
        <taxon>Alphaproteobacteria</taxon>
        <taxon>Sphingomonadales</taxon>
        <taxon>Sphingomonadaceae</taxon>
        <taxon>Novosphingobium</taxon>
    </lineage>
</organism>
<dbReference type="EMBL" id="JBHSDR010000006">
    <property type="protein sequence ID" value="MFC4295288.1"/>
    <property type="molecule type" value="Genomic_DNA"/>
</dbReference>
<dbReference type="SUPFAM" id="SSF109755">
    <property type="entry name" value="PhoU-like"/>
    <property type="match status" value="1"/>
</dbReference>
<dbReference type="PANTHER" id="PTHR42930">
    <property type="entry name" value="PHOSPHATE-SPECIFIC TRANSPORT SYSTEM ACCESSORY PROTEIN PHOU"/>
    <property type="match status" value="1"/>
</dbReference>
<reference evidence="5" key="1">
    <citation type="journal article" date="2019" name="Int. J. Syst. Evol. Microbiol.">
        <title>The Global Catalogue of Microorganisms (GCM) 10K type strain sequencing project: providing services to taxonomists for standard genome sequencing and annotation.</title>
        <authorList>
            <consortium name="The Broad Institute Genomics Platform"/>
            <consortium name="The Broad Institute Genome Sequencing Center for Infectious Disease"/>
            <person name="Wu L."/>
            <person name="Ma J."/>
        </authorList>
    </citation>
    <scope>NUCLEOTIDE SEQUENCE [LARGE SCALE GENOMIC DNA]</scope>
    <source>
        <strain evidence="5">CGMCC 1.12989</strain>
    </source>
</reference>
<name>A0ABV8RPJ2_9SPHN</name>
<comment type="caution">
    <text evidence="4">The sequence shown here is derived from an EMBL/GenBank/DDBJ whole genome shotgun (WGS) entry which is preliminary data.</text>
</comment>
<dbReference type="PANTHER" id="PTHR42930:SF3">
    <property type="entry name" value="PHOSPHATE-SPECIFIC TRANSPORT SYSTEM ACCESSORY PROTEIN PHOU"/>
    <property type="match status" value="1"/>
</dbReference>
<comment type="subunit">
    <text evidence="2">Homodimer.</text>
</comment>
<feature type="domain" description="PhoU" evidence="3">
    <location>
        <begin position="21"/>
        <end position="109"/>
    </location>
</feature>
<evidence type="ECO:0000256" key="2">
    <source>
        <dbReference type="PIRNR" id="PIRNR003107"/>
    </source>
</evidence>
<dbReference type="PIRSF" id="PIRSF003107">
    <property type="entry name" value="PhoU"/>
    <property type="match status" value="1"/>
</dbReference>
<dbReference type="Pfam" id="PF01895">
    <property type="entry name" value="PhoU"/>
    <property type="match status" value="2"/>
</dbReference>
<comment type="function">
    <text evidence="2">Plays a role in the regulation of phosphate uptake.</text>
</comment>
<evidence type="ECO:0000313" key="4">
    <source>
        <dbReference type="EMBL" id="MFC4295288.1"/>
    </source>
</evidence>
<dbReference type="InterPro" id="IPR028366">
    <property type="entry name" value="PhoU"/>
</dbReference>
<dbReference type="InterPro" id="IPR038078">
    <property type="entry name" value="PhoU-like_sf"/>
</dbReference>
<protein>
    <recommendedName>
        <fullName evidence="2">Phosphate-specific transport system accessory protein PhoU</fullName>
    </recommendedName>
</protein>